<feature type="compositionally biased region" description="Low complexity" evidence="2">
    <location>
        <begin position="39"/>
        <end position="62"/>
    </location>
</feature>
<feature type="signal peptide" evidence="3">
    <location>
        <begin position="1"/>
        <end position="22"/>
    </location>
</feature>
<evidence type="ECO:0000313" key="4">
    <source>
        <dbReference type="EMBL" id="SPT53133.1"/>
    </source>
</evidence>
<reference evidence="4 5" key="1">
    <citation type="submission" date="2018-06" db="EMBL/GenBank/DDBJ databases">
        <authorList>
            <consortium name="Pathogen Informatics"/>
            <person name="Doyle S."/>
        </authorList>
    </citation>
    <scope>NUCLEOTIDE SEQUENCE [LARGE SCALE GENOMIC DNA]</scope>
    <source>
        <strain evidence="4 5">NCTC11535</strain>
    </source>
</reference>
<gene>
    <name evidence="4" type="ORF">NCTC11535_00793</name>
</gene>
<dbReference type="PROSITE" id="PS51257">
    <property type="entry name" value="PROKAR_LIPOPROTEIN"/>
    <property type="match status" value="1"/>
</dbReference>
<name>A0ABY1VM10_9ACTO</name>
<evidence type="ECO:0000256" key="1">
    <source>
        <dbReference type="ARBA" id="ARBA00022729"/>
    </source>
</evidence>
<evidence type="ECO:0008006" key="6">
    <source>
        <dbReference type="Google" id="ProtNLM"/>
    </source>
</evidence>
<organism evidence="4 5">
    <name type="scientific">Actinomyces bovis</name>
    <dbReference type="NCBI Taxonomy" id="1658"/>
    <lineage>
        <taxon>Bacteria</taxon>
        <taxon>Bacillati</taxon>
        <taxon>Actinomycetota</taxon>
        <taxon>Actinomycetes</taxon>
        <taxon>Actinomycetales</taxon>
        <taxon>Actinomycetaceae</taxon>
        <taxon>Actinomyces</taxon>
    </lineage>
</organism>
<sequence>MLHVVKSMRTTTTALIVLPLSAALLLGGCAKGDKPAGQSSASATATAAASAATESPAPSSTPLEQATDGATPEPQAGQDSAAPADPGSAGAGDSEESRRMPAGPIEQPAVLESGVTVSLGALTSTSLSSKLPGEVAGPGVLVPVTVTNPGAEAISLESLVVNCYYGESNQIASPNHSASEQGATSLEAGGSTTVTFAFRVPAEERGHMRVVVDLSASQKTAVFEGAGPAA</sequence>
<evidence type="ECO:0000256" key="2">
    <source>
        <dbReference type="SAM" id="MobiDB-lite"/>
    </source>
</evidence>
<keyword evidence="1 3" id="KW-0732">Signal</keyword>
<evidence type="ECO:0000313" key="5">
    <source>
        <dbReference type="Proteomes" id="UP000250006"/>
    </source>
</evidence>
<proteinExistence type="predicted"/>
<accession>A0ABY1VM10</accession>
<dbReference type="InterPro" id="IPR029050">
    <property type="entry name" value="Immunoprotect_excell_Ig-like"/>
</dbReference>
<feature type="compositionally biased region" description="Low complexity" evidence="2">
    <location>
        <begin position="79"/>
        <end position="92"/>
    </location>
</feature>
<feature type="region of interest" description="Disordered" evidence="2">
    <location>
        <begin position="31"/>
        <end position="111"/>
    </location>
</feature>
<protein>
    <recommendedName>
        <fullName evidence="6">DUF4352 domain-containing protein</fullName>
    </recommendedName>
</protein>
<dbReference type="EMBL" id="UAPQ01000006">
    <property type="protein sequence ID" value="SPT53133.1"/>
    <property type="molecule type" value="Genomic_DNA"/>
</dbReference>
<keyword evidence="5" id="KW-1185">Reference proteome</keyword>
<dbReference type="Gene3D" id="2.60.40.1240">
    <property type="match status" value="1"/>
</dbReference>
<evidence type="ECO:0000256" key="3">
    <source>
        <dbReference type="SAM" id="SignalP"/>
    </source>
</evidence>
<feature type="chain" id="PRO_5045935169" description="DUF4352 domain-containing protein" evidence="3">
    <location>
        <begin position="23"/>
        <end position="230"/>
    </location>
</feature>
<dbReference type="Proteomes" id="UP000250006">
    <property type="component" value="Unassembled WGS sequence"/>
</dbReference>
<comment type="caution">
    <text evidence="4">The sequence shown here is derived from an EMBL/GenBank/DDBJ whole genome shotgun (WGS) entry which is preliminary data.</text>
</comment>